<dbReference type="InterPro" id="IPR007110">
    <property type="entry name" value="Ig-like_dom"/>
</dbReference>
<dbReference type="GO" id="GO:0008046">
    <property type="term" value="F:axon guidance receptor activity"/>
    <property type="evidence" value="ECO:0007669"/>
    <property type="project" value="TreeGrafter"/>
</dbReference>
<proteinExistence type="predicted"/>
<feature type="domain" description="Ig-like" evidence="5">
    <location>
        <begin position="109"/>
        <end position="191"/>
    </location>
</feature>
<gene>
    <name evidence="6" type="ORF">CGI_10010053</name>
</gene>
<dbReference type="Gene3D" id="2.60.40.10">
    <property type="entry name" value="Immunoglobulins"/>
    <property type="match status" value="4"/>
</dbReference>
<name>K1QDD0_MAGGI</name>
<protein>
    <submittedName>
        <fullName evidence="6">Hemicentin-1</fullName>
    </submittedName>
</protein>
<feature type="compositionally biased region" description="Basic and acidic residues" evidence="4">
    <location>
        <begin position="13"/>
        <end position="27"/>
    </location>
</feature>
<evidence type="ECO:0000259" key="5">
    <source>
        <dbReference type="PROSITE" id="PS50835"/>
    </source>
</evidence>
<dbReference type="InterPro" id="IPR050958">
    <property type="entry name" value="Cell_Adh-Cytoskel_Orgn"/>
</dbReference>
<dbReference type="GO" id="GO:0043025">
    <property type="term" value="C:neuronal cell body"/>
    <property type="evidence" value="ECO:0007669"/>
    <property type="project" value="TreeGrafter"/>
</dbReference>
<feature type="domain" description="Ig-like" evidence="5">
    <location>
        <begin position="197"/>
        <end position="278"/>
    </location>
</feature>
<dbReference type="SMART" id="SM00408">
    <property type="entry name" value="IGc2"/>
    <property type="match status" value="4"/>
</dbReference>
<feature type="compositionally biased region" description="Low complexity" evidence="4">
    <location>
        <begin position="59"/>
        <end position="71"/>
    </location>
</feature>
<dbReference type="HOGENOM" id="CLU_501779_0_0_1"/>
<dbReference type="SUPFAM" id="SSF48726">
    <property type="entry name" value="Immunoglobulin"/>
    <property type="match status" value="4"/>
</dbReference>
<dbReference type="GO" id="GO:0005886">
    <property type="term" value="C:plasma membrane"/>
    <property type="evidence" value="ECO:0007669"/>
    <property type="project" value="TreeGrafter"/>
</dbReference>
<dbReference type="InterPro" id="IPR013783">
    <property type="entry name" value="Ig-like_fold"/>
</dbReference>
<dbReference type="InterPro" id="IPR036179">
    <property type="entry name" value="Ig-like_dom_sf"/>
</dbReference>
<dbReference type="InterPro" id="IPR013098">
    <property type="entry name" value="Ig_I-set"/>
</dbReference>
<dbReference type="SMART" id="SM00409">
    <property type="entry name" value="IG"/>
    <property type="match status" value="4"/>
</dbReference>
<feature type="compositionally biased region" description="Polar residues" evidence="4">
    <location>
        <begin position="131"/>
        <end position="141"/>
    </location>
</feature>
<dbReference type="GO" id="GO:0050808">
    <property type="term" value="P:synapse organization"/>
    <property type="evidence" value="ECO:0007669"/>
    <property type="project" value="TreeGrafter"/>
</dbReference>
<organism evidence="6">
    <name type="scientific">Magallana gigas</name>
    <name type="common">Pacific oyster</name>
    <name type="synonym">Crassostrea gigas</name>
    <dbReference type="NCBI Taxonomy" id="29159"/>
    <lineage>
        <taxon>Eukaryota</taxon>
        <taxon>Metazoa</taxon>
        <taxon>Spiralia</taxon>
        <taxon>Lophotrochozoa</taxon>
        <taxon>Mollusca</taxon>
        <taxon>Bivalvia</taxon>
        <taxon>Autobranchia</taxon>
        <taxon>Pteriomorphia</taxon>
        <taxon>Ostreida</taxon>
        <taxon>Ostreoidea</taxon>
        <taxon>Ostreidae</taxon>
        <taxon>Magallana</taxon>
    </lineage>
</organism>
<sequence length="543" mass="57157">MKKYVQRCYLKSEGQKGEPGQRGDTGLKGDPGLNGVPGQKGEPGISTSGSNGLPGPKGEPGLMGLMGAPGPRGEKGEKGDIGPQGPPGVKGDAPTRKQLDMCCNTLAAPTIQGSGNDILTVEHGRDITLPCRTSGSPQADKSWSPGVDPTQHGRYVQTTEGLEITNAQYLDSRMFTCTASNIFGSREKHVYLVVIDPIQVNLTPSSLDVTSSSTPSLDFLCTYKGIPPPRVQWFHVGPDGTKQNVTSQAQTGGGRSTLHVSNPDALSSGQYTCNVLNNYESQTKPAIMKGPGSKTVNIGDTVILRCDVAGDPKPTVTWTFPKTGTAVPKDVQLNADGSITIVHVDQFSEGDYQCTATNSFGSATTSGHLNVIVPLVVQTHTEELPVTSETFVELQCTGSGNPSPTLTWQKVDSSPLNSDPSKYIMLPNGNLIITGFNSETDTGYYVCNGTNTQGTAGDYTLVYNTNINFMGEFNANRTIVKNSPVCLAGKHMGVVSRPGDMVIWTVGAGGDTSGPLAEKVTLYSKRPQIGGHVTIAPIAPLGG</sequence>
<dbReference type="Pfam" id="PF01391">
    <property type="entry name" value="Collagen"/>
    <property type="match status" value="1"/>
</dbReference>
<dbReference type="GO" id="GO:0030424">
    <property type="term" value="C:axon"/>
    <property type="evidence" value="ECO:0007669"/>
    <property type="project" value="TreeGrafter"/>
</dbReference>
<evidence type="ECO:0000256" key="2">
    <source>
        <dbReference type="ARBA" id="ARBA00023157"/>
    </source>
</evidence>
<dbReference type="InParanoid" id="K1QDD0"/>
<evidence type="ECO:0000256" key="3">
    <source>
        <dbReference type="ARBA" id="ARBA00023319"/>
    </source>
</evidence>
<dbReference type="PANTHER" id="PTHR45080">
    <property type="entry name" value="CONTACTIN 5"/>
    <property type="match status" value="1"/>
</dbReference>
<accession>K1QDD0</accession>
<keyword evidence="3" id="KW-0393">Immunoglobulin domain</keyword>
<keyword evidence="2" id="KW-1015">Disulfide bond</keyword>
<dbReference type="EMBL" id="JH818307">
    <property type="protein sequence ID" value="EKC29049.1"/>
    <property type="molecule type" value="Genomic_DNA"/>
</dbReference>
<feature type="domain" description="Ig-like" evidence="5">
    <location>
        <begin position="285"/>
        <end position="370"/>
    </location>
</feature>
<evidence type="ECO:0000313" key="6">
    <source>
        <dbReference type="EMBL" id="EKC29049.1"/>
    </source>
</evidence>
<dbReference type="PANTHER" id="PTHR45080:SF8">
    <property type="entry name" value="IG-LIKE DOMAIN-CONTAINING PROTEIN"/>
    <property type="match status" value="1"/>
</dbReference>
<dbReference type="FunFam" id="2.60.40.10:FF:000032">
    <property type="entry name" value="palladin isoform X1"/>
    <property type="match status" value="1"/>
</dbReference>
<dbReference type="GO" id="GO:0007156">
    <property type="term" value="P:homophilic cell adhesion via plasma membrane adhesion molecules"/>
    <property type="evidence" value="ECO:0007669"/>
    <property type="project" value="TreeGrafter"/>
</dbReference>
<evidence type="ECO:0000256" key="4">
    <source>
        <dbReference type="SAM" id="MobiDB-lite"/>
    </source>
</evidence>
<dbReference type="PROSITE" id="PS50835">
    <property type="entry name" value="IG_LIKE"/>
    <property type="match status" value="4"/>
</dbReference>
<feature type="domain" description="Ig-like" evidence="5">
    <location>
        <begin position="374"/>
        <end position="462"/>
    </location>
</feature>
<evidence type="ECO:0000256" key="1">
    <source>
        <dbReference type="ARBA" id="ARBA00022729"/>
    </source>
</evidence>
<reference evidence="6" key="1">
    <citation type="journal article" date="2012" name="Nature">
        <title>The oyster genome reveals stress adaptation and complexity of shell formation.</title>
        <authorList>
            <person name="Zhang G."/>
            <person name="Fang X."/>
            <person name="Guo X."/>
            <person name="Li L."/>
            <person name="Luo R."/>
            <person name="Xu F."/>
            <person name="Yang P."/>
            <person name="Zhang L."/>
            <person name="Wang X."/>
            <person name="Qi H."/>
            <person name="Xiong Z."/>
            <person name="Que H."/>
            <person name="Xie Y."/>
            <person name="Holland P.W."/>
            <person name="Paps J."/>
            <person name="Zhu Y."/>
            <person name="Wu F."/>
            <person name="Chen Y."/>
            <person name="Wang J."/>
            <person name="Peng C."/>
            <person name="Meng J."/>
            <person name="Yang L."/>
            <person name="Liu J."/>
            <person name="Wen B."/>
            <person name="Zhang N."/>
            <person name="Huang Z."/>
            <person name="Zhu Q."/>
            <person name="Feng Y."/>
            <person name="Mount A."/>
            <person name="Hedgecock D."/>
            <person name="Xu Z."/>
            <person name="Liu Y."/>
            <person name="Domazet-Loso T."/>
            <person name="Du Y."/>
            <person name="Sun X."/>
            <person name="Zhang S."/>
            <person name="Liu B."/>
            <person name="Cheng P."/>
            <person name="Jiang X."/>
            <person name="Li J."/>
            <person name="Fan D."/>
            <person name="Wang W."/>
            <person name="Fu W."/>
            <person name="Wang T."/>
            <person name="Wang B."/>
            <person name="Zhang J."/>
            <person name="Peng Z."/>
            <person name="Li Y."/>
            <person name="Li N."/>
            <person name="Wang J."/>
            <person name="Chen M."/>
            <person name="He Y."/>
            <person name="Tan F."/>
            <person name="Song X."/>
            <person name="Zheng Q."/>
            <person name="Huang R."/>
            <person name="Yang H."/>
            <person name="Du X."/>
            <person name="Chen L."/>
            <person name="Yang M."/>
            <person name="Gaffney P.M."/>
            <person name="Wang S."/>
            <person name="Luo L."/>
            <person name="She Z."/>
            <person name="Ming Y."/>
            <person name="Huang W."/>
            <person name="Zhang S."/>
            <person name="Huang B."/>
            <person name="Zhang Y."/>
            <person name="Qu T."/>
            <person name="Ni P."/>
            <person name="Miao G."/>
            <person name="Wang J."/>
            <person name="Wang Q."/>
            <person name="Steinberg C.E."/>
            <person name="Wang H."/>
            <person name="Li N."/>
            <person name="Qian L."/>
            <person name="Zhang G."/>
            <person name="Li Y."/>
            <person name="Yang H."/>
            <person name="Liu X."/>
            <person name="Wang J."/>
            <person name="Yin Y."/>
            <person name="Wang J."/>
        </authorList>
    </citation>
    <scope>NUCLEOTIDE SEQUENCE [LARGE SCALE GENOMIC DNA]</scope>
    <source>
        <strain evidence="6">05x7-T-G4-1.051#20</strain>
    </source>
</reference>
<dbReference type="Pfam" id="PF13927">
    <property type="entry name" value="Ig_3"/>
    <property type="match status" value="2"/>
</dbReference>
<dbReference type="InterPro" id="IPR003598">
    <property type="entry name" value="Ig_sub2"/>
</dbReference>
<dbReference type="InterPro" id="IPR003599">
    <property type="entry name" value="Ig_sub"/>
</dbReference>
<feature type="region of interest" description="Disordered" evidence="4">
    <location>
        <begin position="130"/>
        <end position="150"/>
    </location>
</feature>
<dbReference type="CDD" id="cd00096">
    <property type="entry name" value="Ig"/>
    <property type="match status" value="1"/>
</dbReference>
<dbReference type="Pfam" id="PF07679">
    <property type="entry name" value="I-set"/>
    <property type="match status" value="2"/>
</dbReference>
<dbReference type="AlphaFoldDB" id="K1QDD0"/>
<feature type="region of interest" description="Disordered" evidence="4">
    <location>
        <begin position="1"/>
        <end position="92"/>
    </location>
</feature>
<dbReference type="InterPro" id="IPR008160">
    <property type="entry name" value="Collagen"/>
</dbReference>
<keyword evidence="1" id="KW-0732">Signal</keyword>